<keyword evidence="9" id="KW-0975">Bacterial flagellum</keyword>
<evidence type="ECO:0000256" key="6">
    <source>
        <dbReference type="ARBA" id="ARBA00022500"/>
    </source>
</evidence>
<evidence type="ECO:0000256" key="2">
    <source>
        <dbReference type="ARBA" id="ARBA00004413"/>
    </source>
</evidence>
<keyword evidence="5" id="KW-1003">Cell membrane</keyword>
<evidence type="ECO:0000256" key="1">
    <source>
        <dbReference type="ARBA" id="ARBA00004117"/>
    </source>
</evidence>
<dbReference type="InterPro" id="IPR023087">
    <property type="entry name" value="Flg_Motor_Flig_C"/>
</dbReference>
<dbReference type="InterPro" id="IPR028263">
    <property type="entry name" value="FliG_N"/>
</dbReference>
<evidence type="ECO:0000259" key="11">
    <source>
        <dbReference type="Pfam" id="PF01706"/>
    </source>
</evidence>
<keyword evidence="6" id="KW-0145">Chemotaxis</keyword>
<dbReference type="PRINTS" id="PR00954">
    <property type="entry name" value="FLGMOTORFLIG"/>
</dbReference>
<dbReference type="InterPro" id="IPR011002">
    <property type="entry name" value="FliG_a-hlx"/>
</dbReference>
<dbReference type="Pfam" id="PF14842">
    <property type="entry name" value="FliG_N"/>
    <property type="match status" value="1"/>
</dbReference>
<dbReference type="PANTHER" id="PTHR30534">
    <property type="entry name" value="FLAGELLAR MOTOR SWITCH PROTEIN FLIG"/>
    <property type="match status" value="1"/>
</dbReference>
<dbReference type="RefSeq" id="WP_369314728.1">
    <property type="nucleotide sequence ID" value="NZ_JBEHZE010000002.1"/>
</dbReference>
<dbReference type="InterPro" id="IPR032779">
    <property type="entry name" value="FliG_M"/>
</dbReference>
<comment type="subcellular location">
    <subcellularLocation>
        <location evidence="1">Bacterial flagellum basal body</location>
    </subcellularLocation>
    <subcellularLocation>
        <location evidence="2">Cell membrane</location>
        <topology evidence="2">Peripheral membrane protein</topology>
        <orientation evidence="2">Cytoplasmic side</orientation>
    </subcellularLocation>
</comment>
<reference evidence="14 15" key="1">
    <citation type="submission" date="2024-05" db="EMBL/GenBank/DDBJ databases">
        <title>Three bacterial strains, DH-69, EH-24, and ECK-19 isolated from coastal sediments.</title>
        <authorList>
            <person name="Ye Y.-Q."/>
            <person name="Du Z.-J."/>
        </authorList>
    </citation>
    <scope>NUCLEOTIDE SEQUENCE [LARGE SCALE GENOMIC DNA]</scope>
    <source>
        <strain evidence="14 15">ECK-19</strain>
    </source>
</reference>
<evidence type="ECO:0000256" key="7">
    <source>
        <dbReference type="ARBA" id="ARBA00022779"/>
    </source>
</evidence>
<evidence type="ECO:0000256" key="5">
    <source>
        <dbReference type="ARBA" id="ARBA00022475"/>
    </source>
</evidence>
<comment type="function">
    <text evidence="10">FliG is one of three proteins (FliG, FliN, FliM) that forms the rotor-mounted switch complex (C ring), located at the base of the basal body. This complex interacts with the CheY and CheZ chemotaxis proteins, in addition to contacting components of the motor that determine the direction of flagellar rotation.</text>
</comment>
<feature type="domain" description="Flagellar motor switch protein FliG middle" evidence="12">
    <location>
        <begin position="131"/>
        <end position="198"/>
    </location>
</feature>
<keyword evidence="7" id="KW-0283">Flagellar rotation</keyword>
<dbReference type="SUPFAM" id="SSF48029">
    <property type="entry name" value="FliG"/>
    <property type="match status" value="2"/>
</dbReference>
<evidence type="ECO:0000259" key="12">
    <source>
        <dbReference type="Pfam" id="PF14841"/>
    </source>
</evidence>
<dbReference type="PANTHER" id="PTHR30534:SF0">
    <property type="entry name" value="FLAGELLAR MOTOR SWITCH PROTEIN FLIG"/>
    <property type="match status" value="1"/>
</dbReference>
<dbReference type="EMBL" id="JBEHZE010000002">
    <property type="protein sequence ID" value="MEX6634687.1"/>
    <property type="molecule type" value="Genomic_DNA"/>
</dbReference>
<evidence type="ECO:0000259" key="13">
    <source>
        <dbReference type="Pfam" id="PF14842"/>
    </source>
</evidence>
<evidence type="ECO:0000256" key="4">
    <source>
        <dbReference type="ARBA" id="ARBA00021870"/>
    </source>
</evidence>
<sequence length="365" mass="39892">MATSLQKTELRPEGHVETWFTKTHKAAIILASLSAETAAEIVDEISDAQLRAFAKAFSELKTVSPQLLQAIAEEFLSEVNHTDQDLAGGVDEARRVLGMMTEEERANRILSELAGGGTQAVWVRIERIEDQIVAEYVQAQRLPVAATILSKLSFEKTARVLDHTEGDYAKKILLELARKQPPSAEALDAIANVLEEDLLKPTVGGGGDEEEGASPKGNAGAVVGEIINFLPGTKRDAFLAHLQDVDPEVGSEVRKAVLTFEELHTRLPASGAPTVLRDLERETLLTAIKHGETNASETVEFLFANISKRMVEQYREELAEMDAPTEADGETAQRQVTSIVRSLVSQGEFKLTAIVEIEDEPKTEE</sequence>
<keyword evidence="15" id="KW-1185">Reference proteome</keyword>
<evidence type="ECO:0000256" key="10">
    <source>
        <dbReference type="ARBA" id="ARBA00025598"/>
    </source>
</evidence>
<dbReference type="Pfam" id="PF14841">
    <property type="entry name" value="FliG_M"/>
    <property type="match status" value="1"/>
</dbReference>
<organism evidence="14 15">
    <name type="scientific">Hyphococcus lacteus</name>
    <dbReference type="NCBI Taxonomy" id="3143536"/>
    <lineage>
        <taxon>Bacteria</taxon>
        <taxon>Pseudomonadati</taxon>
        <taxon>Pseudomonadota</taxon>
        <taxon>Alphaproteobacteria</taxon>
        <taxon>Parvularculales</taxon>
        <taxon>Parvularculaceae</taxon>
        <taxon>Hyphococcus</taxon>
    </lineage>
</organism>
<evidence type="ECO:0000256" key="9">
    <source>
        <dbReference type="ARBA" id="ARBA00023143"/>
    </source>
</evidence>
<dbReference type="Gene3D" id="1.10.220.30">
    <property type="match status" value="3"/>
</dbReference>
<evidence type="ECO:0000256" key="8">
    <source>
        <dbReference type="ARBA" id="ARBA00023136"/>
    </source>
</evidence>
<accession>A0ABV3Z796</accession>
<comment type="caution">
    <text evidence="14">The sequence shown here is derived from an EMBL/GenBank/DDBJ whole genome shotgun (WGS) entry which is preliminary data.</text>
</comment>
<comment type="similarity">
    <text evidence="3">Belongs to the FliG family.</text>
</comment>
<evidence type="ECO:0000313" key="15">
    <source>
        <dbReference type="Proteomes" id="UP001560685"/>
    </source>
</evidence>
<dbReference type="Proteomes" id="UP001560685">
    <property type="component" value="Unassembled WGS sequence"/>
</dbReference>
<gene>
    <name evidence="14" type="ORF">ABFZ84_14145</name>
</gene>
<name>A0ABV3Z796_9PROT</name>
<keyword evidence="8" id="KW-0472">Membrane</keyword>
<evidence type="ECO:0000313" key="14">
    <source>
        <dbReference type="EMBL" id="MEX6634687.1"/>
    </source>
</evidence>
<evidence type="ECO:0000256" key="3">
    <source>
        <dbReference type="ARBA" id="ARBA00010299"/>
    </source>
</evidence>
<dbReference type="InterPro" id="IPR000090">
    <property type="entry name" value="Flg_Motor_Flig"/>
</dbReference>
<protein>
    <recommendedName>
        <fullName evidence="4">Flagellar motor switch protein FliG</fullName>
    </recommendedName>
</protein>
<feature type="domain" description="Flagellar motor switch protein FliG N-terminal" evidence="13">
    <location>
        <begin position="21"/>
        <end position="121"/>
    </location>
</feature>
<feature type="domain" description="Flagellar motor switch protein FliG C-terminal" evidence="11">
    <location>
        <begin position="241"/>
        <end position="351"/>
    </location>
</feature>
<proteinExistence type="inferred from homology"/>
<dbReference type="Pfam" id="PF01706">
    <property type="entry name" value="FliG_C"/>
    <property type="match status" value="1"/>
</dbReference>